<dbReference type="RefSeq" id="XP_034274390.1">
    <property type="nucleotide sequence ID" value="XM_034418499.2"/>
</dbReference>
<keyword evidence="14 23" id="KW-0067">ATP-binding</keyword>
<dbReference type="PROSITE" id="PS00107">
    <property type="entry name" value="PROTEIN_KINASE_ATP"/>
    <property type="match status" value="1"/>
</dbReference>
<dbReference type="CTD" id="5891"/>
<evidence type="ECO:0000256" key="19">
    <source>
        <dbReference type="ARBA" id="ARBA00048367"/>
    </source>
</evidence>
<dbReference type="OrthoDB" id="2158884at2759"/>
<dbReference type="GO" id="GO:0005524">
    <property type="term" value="F:ATP binding"/>
    <property type="evidence" value="ECO:0007669"/>
    <property type="project" value="UniProtKB-UniRule"/>
</dbReference>
<dbReference type="GO" id="GO:0005634">
    <property type="term" value="C:nucleus"/>
    <property type="evidence" value="ECO:0007669"/>
    <property type="project" value="UniProtKB-SubCell"/>
</dbReference>
<evidence type="ECO:0000259" key="25">
    <source>
        <dbReference type="PROSITE" id="PS50011"/>
    </source>
</evidence>
<evidence type="ECO:0000256" key="2">
    <source>
        <dbReference type="ARBA" id="ARBA00004123"/>
    </source>
</evidence>
<evidence type="ECO:0000256" key="16">
    <source>
        <dbReference type="ARBA" id="ARBA00023242"/>
    </source>
</evidence>
<sequence length="442" mass="51543">MENYRKCCSSDMYGRRLNQILEQKEYKTIGKIGEGTFSDVLKVQSLNNGRCYACKQMKQHFESIDHVNNLREIQALRRLNPHPNILTLHEVIFDKKAGAVALICELMDMNIYELIKGRKKPLPEKKITNYMYQLCKSLDHIHRNGIFHRDVKPENILIKQDLLKLGDFGSCRSIHSKQPYTEYISTRWYRAPECLLTDGYYSYKMDIWSAGCVFYEIASFHPLFPGSNELDQISKIHDIIGTPPKKILHKFKQSRVMSFDFPIRKGKGISPFIPNLSNKSLTLMYAMIQYDPDERICAHEALQHPYFRELRLAEKQALTIHRKMRLVENPLERDSLGLRRVSKEDQRQNFFRQAQENPLGHHGLPNAVELPKLTVPAVTNLTSYPNPSFQSVFTLPASNRQVQILQPITYFGTHRKSEKQKEFKSPMKQYHLPALERRGGRF</sequence>
<dbReference type="FunFam" id="1.10.510.10:FF:000402">
    <property type="entry name" value="MAPK/MAK/MRK overlapping kinase"/>
    <property type="match status" value="1"/>
</dbReference>
<evidence type="ECO:0000256" key="9">
    <source>
        <dbReference type="ARBA" id="ARBA00022553"/>
    </source>
</evidence>
<dbReference type="CDD" id="cd07831">
    <property type="entry name" value="STKc_MOK"/>
    <property type="match status" value="1"/>
</dbReference>
<comment type="similarity">
    <text evidence="5">Belongs to the protein kinase superfamily. CMGC Ser/Thr protein kinase family. CDC2/CDKX subfamily.</text>
</comment>
<evidence type="ECO:0000313" key="27">
    <source>
        <dbReference type="RefSeq" id="XP_034274390.1"/>
    </source>
</evidence>
<dbReference type="EC" id="2.7.11.22" evidence="6"/>
<reference evidence="27" key="1">
    <citation type="submission" date="2025-08" db="UniProtKB">
        <authorList>
            <consortium name="RefSeq"/>
        </authorList>
    </citation>
    <scope>IDENTIFICATION</scope>
    <source>
        <tissue evidence="27">Blood</tissue>
    </source>
</reference>
<keyword evidence="17" id="KW-0966">Cell projection</keyword>
<evidence type="ECO:0000313" key="26">
    <source>
        <dbReference type="Proteomes" id="UP001652622"/>
    </source>
</evidence>
<evidence type="ECO:0000256" key="13">
    <source>
        <dbReference type="ARBA" id="ARBA00022777"/>
    </source>
</evidence>
<comment type="catalytic activity">
    <reaction evidence="18">
        <text>L-threonyl-[protein] + ATP = O-phospho-L-threonyl-[protein] + ADP + H(+)</text>
        <dbReference type="Rhea" id="RHEA:46608"/>
        <dbReference type="Rhea" id="RHEA-COMP:11060"/>
        <dbReference type="Rhea" id="RHEA-COMP:11605"/>
        <dbReference type="ChEBI" id="CHEBI:15378"/>
        <dbReference type="ChEBI" id="CHEBI:30013"/>
        <dbReference type="ChEBI" id="CHEBI:30616"/>
        <dbReference type="ChEBI" id="CHEBI:61977"/>
        <dbReference type="ChEBI" id="CHEBI:456216"/>
        <dbReference type="EC" id="2.7.11.22"/>
    </reaction>
</comment>
<dbReference type="InParanoid" id="A0A6P9C3L2"/>
<dbReference type="OMA" id="FHFPFKK"/>
<dbReference type="GO" id="GO:0005929">
    <property type="term" value="C:cilium"/>
    <property type="evidence" value="ECO:0007669"/>
    <property type="project" value="UniProtKB-SubCell"/>
</dbReference>
<keyword evidence="10" id="KW-0808">Transferase</keyword>
<evidence type="ECO:0000256" key="14">
    <source>
        <dbReference type="ARBA" id="ARBA00022840"/>
    </source>
</evidence>
<keyword evidence="11" id="KW-0479">Metal-binding</keyword>
<dbReference type="PROSITE" id="PS00108">
    <property type="entry name" value="PROTEIN_KINASE_ST"/>
    <property type="match status" value="1"/>
</dbReference>
<dbReference type="FunFam" id="3.30.200.20:FF:000271">
    <property type="entry name" value="MAPK/MAK/MRK overlapping kinase"/>
    <property type="match status" value="1"/>
</dbReference>
<evidence type="ECO:0000256" key="7">
    <source>
        <dbReference type="ARBA" id="ARBA00022490"/>
    </source>
</evidence>
<dbReference type="GeneID" id="117666001"/>
<dbReference type="InterPro" id="IPR011009">
    <property type="entry name" value="Kinase-like_dom_sf"/>
</dbReference>
<keyword evidence="7" id="KW-0963">Cytoplasm</keyword>
<keyword evidence="13 27" id="KW-0418">Kinase</keyword>
<dbReference type="Pfam" id="PF00069">
    <property type="entry name" value="Pkinase"/>
    <property type="match status" value="1"/>
</dbReference>
<dbReference type="InterPro" id="IPR050117">
    <property type="entry name" value="MAPK"/>
</dbReference>
<proteinExistence type="inferred from homology"/>
<evidence type="ECO:0000256" key="8">
    <source>
        <dbReference type="ARBA" id="ARBA00022527"/>
    </source>
</evidence>
<dbReference type="SMART" id="SM00220">
    <property type="entry name" value="S_TKc"/>
    <property type="match status" value="1"/>
</dbReference>
<comment type="catalytic activity">
    <reaction evidence="19">
        <text>L-seryl-[protein] + ATP = O-phospho-L-seryl-[protein] + ADP + H(+)</text>
        <dbReference type="Rhea" id="RHEA:17989"/>
        <dbReference type="Rhea" id="RHEA-COMP:9863"/>
        <dbReference type="Rhea" id="RHEA-COMP:11604"/>
        <dbReference type="ChEBI" id="CHEBI:15378"/>
        <dbReference type="ChEBI" id="CHEBI:29999"/>
        <dbReference type="ChEBI" id="CHEBI:30616"/>
        <dbReference type="ChEBI" id="CHEBI:83421"/>
        <dbReference type="ChEBI" id="CHEBI:456216"/>
        <dbReference type="EC" id="2.7.11.22"/>
    </reaction>
</comment>
<evidence type="ECO:0000256" key="15">
    <source>
        <dbReference type="ARBA" id="ARBA00022842"/>
    </source>
</evidence>
<dbReference type="Gene3D" id="1.10.510.10">
    <property type="entry name" value="Transferase(Phosphotransferase) domain 1"/>
    <property type="match status" value="1"/>
</dbReference>
<dbReference type="AlphaFoldDB" id="A0A6P9C3L2"/>
<keyword evidence="26" id="KW-1185">Reference proteome</keyword>
<evidence type="ECO:0000256" key="6">
    <source>
        <dbReference type="ARBA" id="ARBA00012425"/>
    </source>
</evidence>
<evidence type="ECO:0000256" key="1">
    <source>
        <dbReference type="ARBA" id="ARBA00001946"/>
    </source>
</evidence>
<evidence type="ECO:0000256" key="18">
    <source>
        <dbReference type="ARBA" id="ARBA00047811"/>
    </source>
</evidence>
<evidence type="ECO:0000256" key="5">
    <source>
        <dbReference type="ARBA" id="ARBA00006485"/>
    </source>
</evidence>
<evidence type="ECO:0000256" key="24">
    <source>
        <dbReference type="RuleBase" id="RU000304"/>
    </source>
</evidence>
<dbReference type="GO" id="GO:0005737">
    <property type="term" value="C:cytoplasm"/>
    <property type="evidence" value="ECO:0007669"/>
    <property type="project" value="UniProtKB-SubCell"/>
</dbReference>
<evidence type="ECO:0000256" key="23">
    <source>
        <dbReference type="PROSITE-ProRule" id="PRU10141"/>
    </source>
</evidence>
<dbReference type="InterPro" id="IPR000719">
    <property type="entry name" value="Prot_kinase_dom"/>
</dbReference>
<dbReference type="InterPro" id="IPR017441">
    <property type="entry name" value="Protein_kinase_ATP_BS"/>
</dbReference>
<evidence type="ECO:0000256" key="20">
    <source>
        <dbReference type="ARBA" id="ARBA00058464"/>
    </source>
</evidence>
<dbReference type="GO" id="GO:0046872">
    <property type="term" value="F:metal ion binding"/>
    <property type="evidence" value="ECO:0007669"/>
    <property type="project" value="UniProtKB-KW"/>
</dbReference>
<comment type="subcellular location">
    <subcellularLocation>
        <location evidence="3">Cell projection</location>
        <location evidence="3">Cilium</location>
    </subcellularLocation>
    <subcellularLocation>
        <location evidence="4">Cytoplasm</location>
    </subcellularLocation>
    <subcellularLocation>
        <location evidence="2">Nucleus</location>
    </subcellularLocation>
</comment>
<keyword evidence="8 24" id="KW-0723">Serine/threonine-protein kinase</keyword>
<dbReference type="InterPro" id="IPR008271">
    <property type="entry name" value="Ser/Thr_kinase_AS"/>
</dbReference>
<name>A0A6P9C3L2_PANGU</name>
<dbReference type="GO" id="GO:0004693">
    <property type="term" value="F:cyclin-dependent protein serine/threonine kinase activity"/>
    <property type="evidence" value="ECO:0007669"/>
    <property type="project" value="UniProtKB-EC"/>
</dbReference>
<evidence type="ECO:0000256" key="4">
    <source>
        <dbReference type="ARBA" id="ARBA00004496"/>
    </source>
</evidence>
<dbReference type="SUPFAM" id="SSF56112">
    <property type="entry name" value="Protein kinase-like (PK-like)"/>
    <property type="match status" value="1"/>
</dbReference>
<comment type="function">
    <text evidence="20">Able to phosphorylate several exogenous substrates and to undergo autophosphorylation. Negatively regulates cilium length in a cAMP and mTORC1 signaling-dependent manner.</text>
</comment>
<evidence type="ECO:0000256" key="21">
    <source>
        <dbReference type="ARBA" id="ARBA00069211"/>
    </source>
</evidence>
<gene>
    <name evidence="27" type="primary">MOK</name>
</gene>
<keyword evidence="16" id="KW-0539">Nucleus</keyword>
<dbReference type="PANTHER" id="PTHR24055">
    <property type="entry name" value="MITOGEN-ACTIVATED PROTEIN KINASE"/>
    <property type="match status" value="1"/>
</dbReference>
<dbReference type="Proteomes" id="UP001652622">
    <property type="component" value="Unplaced"/>
</dbReference>
<keyword evidence="9" id="KW-0597">Phosphoprotein</keyword>
<evidence type="ECO:0000256" key="12">
    <source>
        <dbReference type="ARBA" id="ARBA00022741"/>
    </source>
</evidence>
<dbReference type="PROSITE" id="PS50011">
    <property type="entry name" value="PROTEIN_KINASE_DOM"/>
    <property type="match status" value="1"/>
</dbReference>
<dbReference type="KEGG" id="pgut:117666001"/>
<evidence type="ECO:0000256" key="17">
    <source>
        <dbReference type="ARBA" id="ARBA00023273"/>
    </source>
</evidence>
<organism evidence="26 27">
    <name type="scientific">Pantherophis guttatus</name>
    <name type="common">Corn snake</name>
    <name type="synonym">Elaphe guttata</name>
    <dbReference type="NCBI Taxonomy" id="94885"/>
    <lineage>
        <taxon>Eukaryota</taxon>
        <taxon>Metazoa</taxon>
        <taxon>Chordata</taxon>
        <taxon>Craniata</taxon>
        <taxon>Vertebrata</taxon>
        <taxon>Euteleostomi</taxon>
        <taxon>Lepidosauria</taxon>
        <taxon>Squamata</taxon>
        <taxon>Bifurcata</taxon>
        <taxon>Unidentata</taxon>
        <taxon>Episquamata</taxon>
        <taxon>Toxicofera</taxon>
        <taxon>Serpentes</taxon>
        <taxon>Colubroidea</taxon>
        <taxon>Colubridae</taxon>
        <taxon>Colubrinae</taxon>
        <taxon>Pantherophis</taxon>
    </lineage>
</organism>
<evidence type="ECO:0000256" key="22">
    <source>
        <dbReference type="ARBA" id="ARBA00076383"/>
    </source>
</evidence>
<feature type="domain" description="Protein kinase" evidence="25">
    <location>
        <begin position="26"/>
        <end position="307"/>
    </location>
</feature>
<keyword evidence="12 23" id="KW-0547">Nucleotide-binding</keyword>
<dbReference type="Gene3D" id="3.30.200.20">
    <property type="entry name" value="Phosphorylase Kinase, domain 1"/>
    <property type="match status" value="1"/>
</dbReference>
<accession>A0A6P9C3L2</accession>
<keyword evidence="15" id="KW-0460">Magnesium</keyword>
<evidence type="ECO:0000256" key="10">
    <source>
        <dbReference type="ARBA" id="ARBA00022679"/>
    </source>
</evidence>
<evidence type="ECO:0000256" key="3">
    <source>
        <dbReference type="ARBA" id="ARBA00004138"/>
    </source>
</evidence>
<feature type="binding site" evidence="23">
    <location>
        <position position="55"/>
    </location>
    <ligand>
        <name>ATP</name>
        <dbReference type="ChEBI" id="CHEBI:30616"/>
    </ligand>
</feature>
<protein>
    <recommendedName>
        <fullName evidence="21">MAPK/MAK/MRK overlapping kinase</fullName>
        <ecNumber evidence="6">2.7.11.22</ecNumber>
    </recommendedName>
    <alternativeName>
        <fullName evidence="22">MOK protein kinase</fullName>
    </alternativeName>
</protein>
<comment type="cofactor">
    <cofactor evidence="1">
        <name>Mg(2+)</name>
        <dbReference type="ChEBI" id="CHEBI:18420"/>
    </cofactor>
</comment>
<evidence type="ECO:0000256" key="11">
    <source>
        <dbReference type="ARBA" id="ARBA00022723"/>
    </source>
</evidence>